<feature type="binding site" evidence="2">
    <location>
        <begin position="386"/>
        <end position="388"/>
    </location>
    <ligand>
        <name>L-glutamate</name>
        <dbReference type="ChEBI" id="CHEBI:29985"/>
    </ligand>
</feature>
<evidence type="ECO:0000313" key="5">
    <source>
        <dbReference type="EMBL" id="KAF2739371.1"/>
    </source>
</evidence>
<feature type="binding site" evidence="2">
    <location>
        <position position="462"/>
    </location>
    <ligand>
        <name>L-glutamate</name>
        <dbReference type="ChEBI" id="CHEBI:29985"/>
    </ligand>
</feature>
<proteinExistence type="predicted"/>
<keyword evidence="3" id="KW-0378">Hydrolase</keyword>
<feature type="active site" description="Nucleophile" evidence="1">
    <location>
        <position position="368"/>
    </location>
</feature>
<comment type="catalytic activity">
    <reaction evidence="3">
        <text>an S-substituted glutathione + H2O = an S-substituted L-cysteinylglycine + L-glutamate</text>
        <dbReference type="Rhea" id="RHEA:59468"/>
        <dbReference type="ChEBI" id="CHEBI:15377"/>
        <dbReference type="ChEBI" id="CHEBI:29985"/>
        <dbReference type="ChEBI" id="CHEBI:90779"/>
        <dbReference type="ChEBI" id="CHEBI:143103"/>
        <dbReference type="EC" id="3.4.19.13"/>
    </reaction>
</comment>
<dbReference type="PANTHER" id="PTHR11686">
    <property type="entry name" value="GAMMA GLUTAMYL TRANSPEPTIDASE"/>
    <property type="match status" value="1"/>
</dbReference>
<dbReference type="EC" id="3.4.19.13" evidence="3"/>
<keyword evidence="3" id="KW-0012">Acyltransferase</keyword>
<dbReference type="GO" id="GO:0036374">
    <property type="term" value="F:glutathione hydrolase activity"/>
    <property type="evidence" value="ECO:0007669"/>
    <property type="project" value="UniProtKB-UniRule"/>
</dbReference>
<feature type="binding site" evidence="2">
    <location>
        <begin position="438"/>
        <end position="439"/>
    </location>
    <ligand>
        <name>L-glutamate</name>
        <dbReference type="ChEBI" id="CHEBI:29985"/>
    </ligand>
</feature>
<dbReference type="PANTHER" id="PTHR11686:SF62">
    <property type="entry name" value="GLUTATHIONE HYDROLASE"/>
    <property type="match status" value="1"/>
</dbReference>
<dbReference type="InterPro" id="IPR029055">
    <property type="entry name" value="Ntn_hydrolases_N"/>
</dbReference>
<evidence type="ECO:0000256" key="1">
    <source>
        <dbReference type="PIRSR" id="PIRSR600101-1"/>
    </source>
</evidence>
<dbReference type="SUPFAM" id="SSF56235">
    <property type="entry name" value="N-terminal nucleophile aminohydrolases (Ntn hydrolases)"/>
    <property type="match status" value="1"/>
</dbReference>
<name>A0A9P4RAD6_9PLEO</name>
<dbReference type="PRINTS" id="PR01210">
    <property type="entry name" value="GGTRANSPTASE"/>
</dbReference>
<feature type="binding site" evidence="2">
    <location>
        <position position="95"/>
    </location>
    <ligand>
        <name>L-glutamate</name>
        <dbReference type="ChEBI" id="CHEBI:29985"/>
    </ligand>
</feature>
<dbReference type="OrthoDB" id="1081007at2759"/>
<dbReference type="NCBIfam" id="TIGR00066">
    <property type="entry name" value="g_glut_trans"/>
    <property type="match status" value="1"/>
</dbReference>
<dbReference type="InterPro" id="IPR000101">
    <property type="entry name" value="GGT_peptidase"/>
</dbReference>
<organism evidence="5 6">
    <name type="scientific">Polyplosphaeria fusca</name>
    <dbReference type="NCBI Taxonomy" id="682080"/>
    <lineage>
        <taxon>Eukaryota</taxon>
        <taxon>Fungi</taxon>
        <taxon>Dikarya</taxon>
        <taxon>Ascomycota</taxon>
        <taxon>Pezizomycotina</taxon>
        <taxon>Dothideomycetes</taxon>
        <taxon>Pleosporomycetidae</taxon>
        <taxon>Pleosporales</taxon>
        <taxon>Tetraplosphaeriaceae</taxon>
        <taxon>Polyplosphaeria</taxon>
    </lineage>
</organism>
<comment type="catalytic activity">
    <reaction evidence="3">
        <text>glutathione + H2O = L-cysteinylglycine + L-glutamate</text>
        <dbReference type="Rhea" id="RHEA:28807"/>
        <dbReference type="ChEBI" id="CHEBI:15377"/>
        <dbReference type="ChEBI" id="CHEBI:29985"/>
        <dbReference type="ChEBI" id="CHEBI:57925"/>
        <dbReference type="ChEBI" id="CHEBI:61694"/>
        <dbReference type="EC" id="3.4.19.13"/>
    </reaction>
</comment>
<dbReference type="GO" id="GO:0103068">
    <property type="term" value="F:leukotriene C4 gamma-glutamyl transferase activity"/>
    <property type="evidence" value="ECO:0007669"/>
    <property type="project" value="UniProtKB-EC"/>
</dbReference>
<dbReference type="Proteomes" id="UP000799444">
    <property type="component" value="Unassembled WGS sequence"/>
</dbReference>
<comment type="catalytic activity">
    <reaction evidence="3">
        <text>an N-terminal (5-L-glutamyl)-[peptide] + an alpha-amino acid = 5-L-glutamyl amino acid + an N-terminal L-alpha-aminoacyl-[peptide]</text>
        <dbReference type="Rhea" id="RHEA:23904"/>
        <dbReference type="Rhea" id="RHEA-COMP:9780"/>
        <dbReference type="Rhea" id="RHEA-COMP:9795"/>
        <dbReference type="ChEBI" id="CHEBI:77644"/>
        <dbReference type="ChEBI" id="CHEBI:78597"/>
        <dbReference type="ChEBI" id="CHEBI:78599"/>
        <dbReference type="ChEBI" id="CHEBI:78608"/>
        <dbReference type="EC" id="2.3.2.2"/>
    </reaction>
</comment>
<protein>
    <recommendedName>
        <fullName evidence="3">Glutathione hydrolase</fullName>
        <ecNumber evidence="3">2.3.2.2</ecNumber>
        <ecNumber evidence="3">3.4.19.13</ecNumber>
    </recommendedName>
    <alternativeName>
        <fullName evidence="3">Gamma-glutamyltransferase</fullName>
    </alternativeName>
    <alternativeName>
        <fullName evidence="3">Gamma-glutamyltranspeptidase</fullName>
    </alternativeName>
</protein>
<feature type="region of interest" description="Disordered" evidence="4">
    <location>
        <begin position="1"/>
        <end position="29"/>
    </location>
</feature>
<comment type="function">
    <text evidence="3">Cleaves the gamma-glutamyl peptide bond of glutathione and glutathione conjugates.</text>
</comment>
<accession>A0A9P4RAD6</accession>
<evidence type="ECO:0000256" key="2">
    <source>
        <dbReference type="PIRSR" id="PIRSR600101-2"/>
    </source>
</evidence>
<dbReference type="InterPro" id="IPR043138">
    <property type="entry name" value="GGT_lsub"/>
</dbReference>
<evidence type="ECO:0000256" key="4">
    <source>
        <dbReference type="SAM" id="MobiDB-lite"/>
    </source>
</evidence>
<gene>
    <name evidence="5" type="ORF">EJ04DRAFT_531656</name>
</gene>
<comment type="caution">
    <text evidence="5">The sequence shown here is derived from an EMBL/GenBank/DDBJ whole genome shotgun (WGS) entry which is preliminary data.</text>
</comment>
<dbReference type="Gene3D" id="1.10.246.130">
    <property type="match status" value="1"/>
</dbReference>
<dbReference type="AlphaFoldDB" id="A0A9P4RAD6"/>
<reference evidence="5" key="1">
    <citation type="journal article" date="2020" name="Stud. Mycol.">
        <title>101 Dothideomycetes genomes: a test case for predicting lifestyles and emergence of pathogens.</title>
        <authorList>
            <person name="Haridas S."/>
            <person name="Albert R."/>
            <person name="Binder M."/>
            <person name="Bloem J."/>
            <person name="Labutti K."/>
            <person name="Salamov A."/>
            <person name="Andreopoulos B."/>
            <person name="Baker S."/>
            <person name="Barry K."/>
            <person name="Bills G."/>
            <person name="Bluhm B."/>
            <person name="Cannon C."/>
            <person name="Castanera R."/>
            <person name="Culley D."/>
            <person name="Daum C."/>
            <person name="Ezra D."/>
            <person name="Gonzalez J."/>
            <person name="Henrissat B."/>
            <person name="Kuo A."/>
            <person name="Liang C."/>
            <person name="Lipzen A."/>
            <person name="Lutzoni F."/>
            <person name="Magnuson J."/>
            <person name="Mondo S."/>
            <person name="Nolan M."/>
            <person name="Ohm R."/>
            <person name="Pangilinan J."/>
            <person name="Park H.-J."/>
            <person name="Ramirez L."/>
            <person name="Alfaro M."/>
            <person name="Sun H."/>
            <person name="Tritt A."/>
            <person name="Yoshinaga Y."/>
            <person name="Zwiers L.-H."/>
            <person name="Turgeon B."/>
            <person name="Goodwin S."/>
            <person name="Spatafora J."/>
            <person name="Crous P."/>
            <person name="Grigoriev I."/>
        </authorList>
    </citation>
    <scope>NUCLEOTIDE SEQUENCE</scope>
    <source>
        <strain evidence="5">CBS 125425</strain>
    </source>
</reference>
<keyword evidence="3" id="KW-0808">Transferase</keyword>
<sequence length="559" mass="60707">MRFATVAHAPPSFPFHNPPSHHYNDEGTKGALSSENKLCSRVGIDIMQEGGNAADAIVGTVFCIGVVSMYHSGIGGGGFALVRRSNGSYDMVDFRETAPAAAFEDMFRDNINASLHGGLSSATPGELRGLEYLSKTYGRLPWARLVQPAIDIARNGFTVSYDLARNMDLPDTEFMTSDSAWSQDFAPNGTRLGFGDMMIRHRYANTLEAIAKHGPAYFYTGELAKATINAVTARNGTMTLNDLAAYNVKIRAPLSITYRDYKITACEAPASGAVTLSAMKLLEGYADIGARHARELSVHRVIEALKFGFGMRPNLGDSYFLTGMREYQNEMISSNVAAINRGKISDLHTLNVSDYDPEGLEIPHDSGTSHIVAADANGLVISLTTTINNPWGSYIMVPETGVVMNNQMNDFSVPDTSNGFGYIPAPANFIRPRKTPLSSMSPVIVDHLLNSTFYFAAGSAGGSRIISAVLQILWGTLDQGLDVHTVLAQPRFHDQLIPPETLFEYGYDNDTTAFIANRWHNITWVAPGYTEAEAIRKLPNGSFEASADPRLADGSGLTF</sequence>
<comment type="pathway">
    <text evidence="3">Sulfur metabolism; glutathione metabolism.</text>
</comment>
<evidence type="ECO:0000313" key="6">
    <source>
        <dbReference type="Proteomes" id="UP000799444"/>
    </source>
</evidence>
<keyword evidence="6" id="KW-1185">Reference proteome</keyword>
<dbReference type="GO" id="GO:0006751">
    <property type="term" value="P:glutathione catabolic process"/>
    <property type="evidence" value="ECO:0007669"/>
    <property type="project" value="UniProtKB-UniRule"/>
</dbReference>
<dbReference type="GO" id="GO:0005886">
    <property type="term" value="C:plasma membrane"/>
    <property type="evidence" value="ECO:0007669"/>
    <property type="project" value="TreeGrafter"/>
</dbReference>
<evidence type="ECO:0000256" key="3">
    <source>
        <dbReference type="RuleBase" id="RU368068"/>
    </source>
</evidence>
<dbReference type="EC" id="2.3.2.2" evidence="3"/>
<dbReference type="InterPro" id="IPR043137">
    <property type="entry name" value="GGT_ssub_C"/>
</dbReference>
<dbReference type="Gene3D" id="3.60.20.40">
    <property type="match status" value="1"/>
</dbReference>
<feature type="binding site" evidence="2">
    <location>
        <position position="410"/>
    </location>
    <ligand>
        <name>L-glutamate</name>
        <dbReference type="ChEBI" id="CHEBI:29985"/>
    </ligand>
</feature>
<dbReference type="EMBL" id="ML996104">
    <property type="protein sequence ID" value="KAF2739371.1"/>
    <property type="molecule type" value="Genomic_DNA"/>
</dbReference>
<dbReference type="Pfam" id="PF01019">
    <property type="entry name" value="G_glu_transpept"/>
    <property type="match status" value="1"/>
</dbReference>